<evidence type="ECO:0000313" key="1">
    <source>
        <dbReference type="EMBL" id="GFY76292.1"/>
    </source>
</evidence>
<reference evidence="1" key="1">
    <citation type="submission" date="2020-08" db="EMBL/GenBank/DDBJ databases">
        <title>Multicomponent nature underlies the extraordinary mechanical properties of spider dragline silk.</title>
        <authorList>
            <person name="Kono N."/>
            <person name="Nakamura H."/>
            <person name="Mori M."/>
            <person name="Yoshida Y."/>
            <person name="Ohtoshi R."/>
            <person name="Malay A.D."/>
            <person name="Moran D.A.P."/>
            <person name="Tomita M."/>
            <person name="Numata K."/>
            <person name="Arakawa K."/>
        </authorList>
    </citation>
    <scope>NUCLEOTIDE SEQUENCE</scope>
</reference>
<organism evidence="1 2">
    <name type="scientific">Trichonephila inaurata madagascariensis</name>
    <dbReference type="NCBI Taxonomy" id="2747483"/>
    <lineage>
        <taxon>Eukaryota</taxon>
        <taxon>Metazoa</taxon>
        <taxon>Ecdysozoa</taxon>
        <taxon>Arthropoda</taxon>
        <taxon>Chelicerata</taxon>
        <taxon>Arachnida</taxon>
        <taxon>Araneae</taxon>
        <taxon>Araneomorphae</taxon>
        <taxon>Entelegynae</taxon>
        <taxon>Araneoidea</taxon>
        <taxon>Nephilidae</taxon>
        <taxon>Trichonephila</taxon>
        <taxon>Trichonephila inaurata</taxon>
    </lineage>
</organism>
<sequence>MRYPFFTMSIATKCREIACGSTESSAPSCRTIDLPATSHRTERSVPDLWPTSTPPLRNLQTIDYCPLTCCARTHALVATNIEAGTHVESRFARRLSPLRP</sequence>
<keyword evidence="2" id="KW-1185">Reference proteome</keyword>
<dbReference type="Proteomes" id="UP000886998">
    <property type="component" value="Unassembled WGS sequence"/>
</dbReference>
<dbReference type="EMBL" id="BMAV01021828">
    <property type="protein sequence ID" value="GFY76292.1"/>
    <property type="molecule type" value="Genomic_DNA"/>
</dbReference>
<dbReference type="OrthoDB" id="10563562at2759"/>
<gene>
    <name evidence="1" type="ORF">TNIN_421251</name>
</gene>
<comment type="caution">
    <text evidence="1">The sequence shown here is derived from an EMBL/GenBank/DDBJ whole genome shotgun (WGS) entry which is preliminary data.</text>
</comment>
<protein>
    <submittedName>
        <fullName evidence="1">Uncharacterized protein</fullName>
    </submittedName>
</protein>
<dbReference type="AlphaFoldDB" id="A0A8X6YTP9"/>
<evidence type="ECO:0000313" key="2">
    <source>
        <dbReference type="Proteomes" id="UP000886998"/>
    </source>
</evidence>
<proteinExistence type="predicted"/>
<accession>A0A8X6YTP9</accession>
<name>A0A8X6YTP9_9ARAC</name>